<proteinExistence type="predicted"/>
<reference evidence="3" key="3">
    <citation type="submission" date="2016-06" db="UniProtKB">
        <authorList>
            <consortium name="WormBaseParasite"/>
        </authorList>
    </citation>
    <scope>IDENTIFICATION</scope>
</reference>
<dbReference type="Proteomes" id="UP000050741">
    <property type="component" value="Unassembled WGS sequence"/>
</dbReference>
<evidence type="ECO:0000313" key="3">
    <source>
        <dbReference type="WBParaSite" id="GPLIN_000648700"/>
    </source>
</evidence>
<keyword evidence="1" id="KW-0175">Coiled coil</keyword>
<reference evidence="2" key="1">
    <citation type="submission" date="2013-12" db="EMBL/GenBank/DDBJ databases">
        <authorList>
            <person name="Aslett M."/>
        </authorList>
    </citation>
    <scope>NUCLEOTIDE SEQUENCE [LARGE SCALE GENOMIC DNA]</scope>
    <source>
        <strain evidence="2">Lindley</strain>
    </source>
</reference>
<evidence type="ECO:0000313" key="2">
    <source>
        <dbReference type="Proteomes" id="UP000050741"/>
    </source>
</evidence>
<protein>
    <submittedName>
        <fullName evidence="3">Uncharacterized protein</fullName>
    </submittedName>
</protein>
<evidence type="ECO:0000256" key="1">
    <source>
        <dbReference type="SAM" id="Coils"/>
    </source>
</evidence>
<feature type="coiled-coil region" evidence="1">
    <location>
        <begin position="41"/>
        <end position="148"/>
    </location>
</feature>
<dbReference type="AlphaFoldDB" id="A0A183C0U4"/>
<sequence length="170" mass="19931">MDPSEELRLLRAKIAQMESQQTINLPTSSSVGGKRRRIEGIEEQKELVDKTLEQMEEWKRVAKLELENKALRADLEHQKLLNAHNALQTKMEEYQNKQQQTIHALTEKLKELLRKIVESLKSVQTIVVTELEEQKLSNANKFAEMEQQNALKEKVVKGIYFWTNFLNKMR</sequence>
<organism evidence="2 3">
    <name type="scientific">Globodera pallida</name>
    <name type="common">Potato cyst nematode worm</name>
    <name type="synonym">Heterodera pallida</name>
    <dbReference type="NCBI Taxonomy" id="36090"/>
    <lineage>
        <taxon>Eukaryota</taxon>
        <taxon>Metazoa</taxon>
        <taxon>Ecdysozoa</taxon>
        <taxon>Nematoda</taxon>
        <taxon>Chromadorea</taxon>
        <taxon>Rhabditida</taxon>
        <taxon>Tylenchina</taxon>
        <taxon>Tylenchomorpha</taxon>
        <taxon>Tylenchoidea</taxon>
        <taxon>Heteroderidae</taxon>
        <taxon>Heteroderinae</taxon>
        <taxon>Globodera</taxon>
    </lineage>
</organism>
<dbReference type="WBParaSite" id="GPLIN_000648700">
    <property type="protein sequence ID" value="GPLIN_000648700"/>
    <property type="gene ID" value="GPLIN_000648700"/>
</dbReference>
<accession>A0A183C0U4</accession>
<reference evidence="2" key="2">
    <citation type="submission" date="2014-05" db="EMBL/GenBank/DDBJ databases">
        <title>The genome and life-stage specific transcriptomes of Globodera pallida elucidate key aspects of plant parasitism by a cyst nematode.</title>
        <authorList>
            <person name="Cotton J.A."/>
            <person name="Lilley C.J."/>
            <person name="Jones L.M."/>
            <person name="Kikuchi T."/>
            <person name="Reid A.J."/>
            <person name="Thorpe P."/>
            <person name="Tsai I.J."/>
            <person name="Beasley H."/>
            <person name="Blok V."/>
            <person name="Cock P.J.A."/>
            <person name="Van den Akker S.E."/>
            <person name="Holroyd N."/>
            <person name="Hunt M."/>
            <person name="Mantelin S."/>
            <person name="Naghra H."/>
            <person name="Pain A."/>
            <person name="Palomares-Rius J.E."/>
            <person name="Zarowiecki M."/>
            <person name="Berriman M."/>
            <person name="Jones J.T."/>
            <person name="Urwin P.E."/>
        </authorList>
    </citation>
    <scope>NUCLEOTIDE SEQUENCE [LARGE SCALE GENOMIC DNA]</scope>
    <source>
        <strain evidence="2">Lindley</strain>
    </source>
</reference>
<name>A0A183C0U4_GLOPA</name>
<keyword evidence="2" id="KW-1185">Reference proteome</keyword>